<dbReference type="Proteomes" id="UP001458946">
    <property type="component" value="Unassembled WGS sequence"/>
</dbReference>
<keyword evidence="2" id="KW-1185">Reference proteome</keyword>
<protein>
    <recommendedName>
        <fullName evidence="3">Peptidase M41 domain-containing protein</fullName>
    </recommendedName>
</protein>
<accession>A0ABP9VEH5</accession>
<proteinExistence type="predicted"/>
<name>A0ABP9VEH5_9DEIO</name>
<evidence type="ECO:0000313" key="2">
    <source>
        <dbReference type="Proteomes" id="UP001458946"/>
    </source>
</evidence>
<gene>
    <name evidence="1" type="ORF">Dxin01_03400</name>
</gene>
<sequence>MALPELWNEDDSWNYRAQAAIHEAGHTVMLCRWQRVLGVDVGNVYIREDKPDSLGEMRYVGGCRRTGYVEPPEVTRQNFTHEPILFRGRRIAARTHKAEALVIYAGVAAESIAGVDDAEYAYLMADDWGPRNDIYRLERTVSILCFLVGDESESGVNSVLRR</sequence>
<comment type="caution">
    <text evidence="1">The sequence shown here is derived from an EMBL/GenBank/DDBJ whole genome shotgun (WGS) entry which is preliminary data.</text>
</comment>
<reference evidence="1 2" key="1">
    <citation type="submission" date="2024-02" db="EMBL/GenBank/DDBJ databases">
        <title>Deinococcus xinjiangensis NBRC 107630.</title>
        <authorList>
            <person name="Ichikawa N."/>
            <person name="Katano-Makiyama Y."/>
            <person name="Hidaka K."/>
        </authorList>
    </citation>
    <scope>NUCLEOTIDE SEQUENCE [LARGE SCALE GENOMIC DNA]</scope>
    <source>
        <strain evidence="1 2">NBRC 107630</strain>
    </source>
</reference>
<dbReference type="RefSeq" id="WP_353543612.1">
    <property type="nucleotide sequence ID" value="NZ_BAABRN010000058.1"/>
</dbReference>
<dbReference type="EMBL" id="BAABRN010000058">
    <property type="protein sequence ID" value="GAA5503641.1"/>
    <property type="molecule type" value="Genomic_DNA"/>
</dbReference>
<evidence type="ECO:0008006" key="3">
    <source>
        <dbReference type="Google" id="ProtNLM"/>
    </source>
</evidence>
<evidence type="ECO:0000313" key="1">
    <source>
        <dbReference type="EMBL" id="GAA5503641.1"/>
    </source>
</evidence>
<organism evidence="1 2">
    <name type="scientific">Deinococcus xinjiangensis</name>
    <dbReference type="NCBI Taxonomy" id="457454"/>
    <lineage>
        <taxon>Bacteria</taxon>
        <taxon>Thermotogati</taxon>
        <taxon>Deinococcota</taxon>
        <taxon>Deinococci</taxon>
        <taxon>Deinococcales</taxon>
        <taxon>Deinococcaceae</taxon>
        <taxon>Deinococcus</taxon>
    </lineage>
</organism>